<name>A0A0U2M433_9BACL</name>
<dbReference type="Proteomes" id="UP000061660">
    <property type="component" value="Chromosome"/>
</dbReference>
<reference evidence="1 2" key="2">
    <citation type="journal article" date="2016" name="Genome Announc.">
        <title>Complete Genome Sequences of Two Interactive Moderate Thermophiles, Paenibacillus napthalenovorans 32O-Y and Paenibacillus sp. 32O-W.</title>
        <authorList>
            <person name="Butler R.R.III."/>
            <person name="Wang J."/>
            <person name="Stark B.C."/>
            <person name="Pombert J.F."/>
        </authorList>
    </citation>
    <scope>NUCLEOTIDE SEQUENCE [LARGE SCALE GENOMIC DNA]</scope>
    <source>
        <strain evidence="1 2">32O-Y</strain>
    </source>
</reference>
<evidence type="ECO:0000313" key="1">
    <source>
        <dbReference type="EMBL" id="ALS22272.1"/>
    </source>
</evidence>
<protein>
    <submittedName>
        <fullName evidence="1">Uncharacterized protein</fullName>
    </submittedName>
</protein>
<evidence type="ECO:0000313" key="2">
    <source>
        <dbReference type="Proteomes" id="UP000061660"/>
    </source>
</evidence>
<sequence>MFFHNDNPAYVGIIPANAIFIQTCVCCNKKQFDEGEGIVTSDGWEVCSIECLMTWEGKNFPNHPLVTKNDKCVFCNGKGRIMHYHHIENGKCFRCNGTGKKRKTN</sequence>
<organism evidence="1 2">
    <name type="scientific">Paenibacillus naphthalenovorans</name>
    <dbReference type="NCBI Taxonomy" id="162209"/>
    <lineage>
        <taxon>Bacteria</taxon>
        <taxon>Bacillati</taxon>
        <taxon>Bacillota</taxon>
        <taxon>Bacilli</taxon>
        <taxon>Bacillales</taxon>
        <taxon>Paenibacillaceae</taxon>
        <taxon>Paenibacillus</taxon>
    </lineage>
</organism>
<accession>A0A0U2M433</accession>
<proteinExistence type="predicted"/>
<dbReference type="EMBL" id="CP013652">
    <property type="protein sequence ID" value="ALS22272.1"/>
    <property type="molecule type" value="Genomic_DNA"/>
</dbReference>
<dbReference type="OrthoDB" id="7069441at2"/>
<keyword evidence="2" id="KW-1185">Reference proteome</keyword>
<dbReference type="RefSeq" id="WP_062408580.1">
    <property type="nucleotide sequence ID" value="NZ_CP013652.1"/>
</dbReference>
<dbReference type="PATRIC" id="fig|162209.4.peg.2010"/>
<reference evidence="2" key="1">
    <citation type="submission" date="2015-12" db="EMBL/GenBank/DDBJ databases">
        <title>Complete genome sequences of two moderately thermophilic Paenibacillus species.</title>
        <authorList>
            <person name="Butler R.III."/>
            <person name="Wang J."/>
            <person name="Stark B.C."/>
            <person name="Pombert J.-F."/>
        </authorList>
    </citation>
    <scope>NUCLEOTIDE SEQUENCE [LARGE SCALE GENOMIC DNA]</scope>
    <source>
        <strain evidence="2">32O-Y</strain>
    </source>
</reference>
<gene>
    <name evidence="1" type="ORF">IJ22_18980</name>
</gene>
<dbReference type="KEGG" id="pnp:IJ22_18980"/>
<dbReference type="STRING" id="162209.IJ22_18980"/>
<dbReference type="AlphaFoldDB" id="A0A0U2M433"/>